<name>A0A0R3Q731_9BILA</name>
<organism evidence="3">
    <name type="scientific">Brugia timori</name>
    <dbReference type="NCBI Taxonomy" id="42155"/>
    <lineage>
        <taxon>Eukaryota</taxon>
        <taxon>Metazoa</taxon>
        <taxon>Ecdysozoa</taxon>
        <taxon>Nematoda</taxon>
        <taxon>Chromadorea</taxon>
        <taxon>Rhabditida</taxon>
        <taxon>Spirurina</taxon>
        <taxon>Spiruromorpha</taxon>
        <taxon>Filarioidea</taxon>
        <taxon>Onchocercidae</taxon>
        <taxon>Brugia</taxon>
    </lineage>
</organism>
<sequence>MKQDSAAARDEAVSCNRVVYRAGECTSRGQELGLGALARGVGPHASATCSPFSRRSNRCWPSRAARQALRCKKGRRTGPVIWCSLRRSNGAGGGGRGALGILASGLSDGDEAQVQCADGLHVALPPGESRLVCWLVQEQEL</sequence>
<evidence type="ECO:0000313" key="1">
    <source>
        <dbReference type="EMBL" id="VDO10293.1"/>
    </source>
</evidence>
<dbReference type="Proteomes" id="UP000280834">
    <property type="component" value="Unassembled WGS sequence"/>
</dbReference>
<gene>
    <name evidence="1" type="ORF">BTMF_LOCUS1463</name>
</gene>
<accession>A0A0R3Q731</accession>
<evidence type="ECO:0000313" key="2">
    <source>
        <dbReference type="Proteomes" id="UP000280834"/>
    </source>
</evidence>
<protein>
    <submittedName>
        <fullName evidence="3">Ig-like domain-containing protein</fullName>
    </submittedName>
</protein>
<proteinExistence type="predicted"/>
<keyword evidence="2" id="KW-1185">Reference proteome</keyword>
<dbReference type="AlphaFoldDB" id="A0A0R3Q731"/>
<dbReference type="WBParaSite" id="BTMF_0000213501-mRNA-1">
    <property type="protein sequence ID" value="BTMF_0000213501-mRNA-1"/>
    <property type="gene ID" value="BTMF_0000213501"/>
</dbReference>
<reference evidence="3" key="1">
    <citation type="submission" date="2017-02" db="UniProtKB">
        <authorList>
            <consortium name="WormBaseParasite"/>
        </authorList>
    </citation>
    <scope>IDENTIFICATION</scope>
</reference>
<reference evidence="1 2" key="2">
    <citation type="submission" date="2018-11" db="EMBL/GenBank/DDBJ databases">
        <authorList>
            <consortium name="Pathogen Informatics"/>
        </authorList>
    </citation>
    <scope>NUCLEOTIDE SEQUENCE [LARGE SCALE GENOMIC DNA]</scope>
</reference>
<dbReference type="EMBL" id="UZAG01001058">
    <property type="protein sequence ID" value="VDO10293.1"/>
    <property type="molecule type" value="Genomic_DNA"/>
</dbReference>
<evidence type="ECO:0000313" key="3">
    <source>
        <dbReference type="WBParaSite" id="BTMF_0000213501-mRNA-1"/>
    </source>
</evidence>